<reference evidence="1" key="1">
    <citation type="submission" date="2018-01" db="EMBL/GenBank/DDBJ databases">
        <title>An insight into the sialome of Amazonian anophelines.</title>
        <authorList>
            <person name="Ribeiro J.M."/>
            <person name="Scarpassa V."/>
            <person name="Calvo E."/>
        </authorList>
    </citation>
    <scope>NUCLEOTIDE SEQUENCE</scope>
</reference>
<protein>
    <submittedName>
        <fullName evidence="1">Putative secreted protein</fullName>
    </submittedName>
</protein>
<evidence type="ECO:0000313" key="1">
    <source>
        <dbReference type="EMBL" id="MBW71412.1"/>
    </source>
</evidence>
<name>A0A2M4D1F3_ANODA</name>
<sequence>MAVKTWSFPSRRGCAVVACRSSAALAWHTSRSVAIRTYANCPTGSPSYGATRSGWPRCGWMSMRTTSTKRSVAERGGDRSGI</sequence>
<dbReference type="EMBL" id="GGFL01007234">
    <property type="protein sequence ID" value="MBW71412.1"/>
    <property type="molecule type" value="Transcribed_RNA"/>
</dbReference>
<organism evidence="1">
    <name type="scientific">Anopheles darlingi</name>
    <name type="common">Mosquito</name>
    <dbReference type="NCBI Taxonomy" id="43151"/>
    <lineage>
        <taxon>Eukaryota</taxon>
        <taxon>Metazoa</taxon>
        <taxon>Ecdysozoa</taxon>
        <taxon>Arthropoda</taxon>
        <taxon>Hexapoda</taxon>
        <taxon>Insecta</taxon>
        <taxon>Pterygota</taxon>
        <taxon>Neoptera</taxon>
        <taxon>Endopterygota</taxon>
        <taxon>Diptera</taxon>
        <taxon>Nematocera</taxon>
        <taxon>Culicoidea</taxon>
        <taxon>Culicidae</taxon>
        <taxon>Anophelinae</taxon>
        <taxon>Anopheles</taxon>
    </lineage>
</organism>
<proteinExistence type="predicted"/>
<dbReference type="AlphaFoldDB" id="A0A2M4D1F3"/>
<accession>A0A2M4D1F3</accession>